<organism evidence="2 3">
    <name type="scientific">Rhizobium grahamii</name>
    <dbReference type="NCBI Taxonomy" id="1120045"/>
    <lineage>
        <taxon>Bacteria</taxon>
        <taxon>Pseudomonadati</taxon>
        <taxon>Pseudomonadota</taxon>
        <taxon>Alphaproteobacteria</taxon>
        <taxon>Hyphomicrobiales</taxon>
        <taxon>Rhizobiaceae</taxon>
        <taxon>Rhizobium/Agrobacterium group</taxon>
        <taxon>Rhizobium</taxon>
    </lineage>
</organism>
<dbReference type="OrthoDB" id="5325135at2"/>
<dbReference type="InterPro" id="IPR007047">
    <property type="entry name" value="Flp_Fap"/>
</dbReference>
<feature type="transmembrane region" description="Helical" evidence="1">
    <location>
        <begin position="20"/>
        <end position="40"/>
    </location>
</feature>
<accession>A0A370KX58</accession>
<evidence type="ECO:0000313" key="3">
    <source>
        <dbReference type="Proteomes" id="UP000254939"/>
    </source>
</evidence>
<dbReference type="RefSeq" id="WP_114710697.1">
    <property type="nucleotide sequence ID" value="NZ_KZ857258.1"/>
</dbReference>
<keyword evidence="1" id="KW-0472">Membrane</keyword>
<sequence length="65" mass="6608">MTKLVSRFLKDESGATAIEYGLIAALISVALITGASALGGRLNVLFNNLSVTMNSAASKAPATVP</sequence>
<keyword evidence="1" id="KW-1133">Transmembrane helix</keyword>
<dbReference type="Proteomes" id="UP000254939">
    <property type="component" value="Unassembled WGS sequence"/>
</dbReference>
<dbReference type="EMBL" id="NAAC01000001">
    <property type="protein sequence ID" value="RDJ17007.1"/>
    <property type="molecule type" value="Genomic_DNA"/>
</dbReference>
<dbReference type="AlphaFoldDB" id="A0A370KX58"/>
<gene>
    <name evidence="2" type="ORF">B5K06_01120</name>
</gene>
<reference evidence="2 3" key="1">
    <citation type="submission" date="2017-03" db="EMBL/GenBank/DDBJ databases">
        <title>Genome analysis of Rhizobial strains effectives or ineffectives for nitrogen fixation isolated from bean seeds.</title>
        <authorList>
            <person name="Peralta H."/>
            <person name="Aguilar-Vera A."/>
            <person name="Mora Y."/>
            <person name="Vargas-Lagunas C."/>
            <person name="Girard L."/>
            <person name="Mora J."/>
        </authorList>
    </citation>
    <scope>NUCLEOTIDE SEQUENCE [LARGE SCALE GENOMIC DNA]</scope>
    <source>
        <strain evidence="2 3">CCGM3</strain>
    </source>
</reference>
<dbReference type="Pfam" id="PF04964">
    <property type="entry name" value="Flp_Fap"/>
    <property type="match status" value="1"/>
</dbReference>
<name>A0A370KX58_9HYPH</name>
<evidence type="ECO:0000313" key="2">
    <source>
        <dbReference type="EMBL" id="RDJ17007.1"/>
    </source>
</evidence>
<keyword evidence="1" id="KW-0812">Transmembrane</keyword>
<comment type="caution">
    <text evidence="2">The sequence shown here is derived from an EMBL/GenBank/DDBJ whole genome shotgun (WGS) entry which is preliminary data.</text>
</comment>
<evidence type="ECO:0000256" key="1">
    <source>
        <dbReference type="SAM" id="Phobius"/>
    </source>
</evidence>
<proteinExistence type="predicted"/>
<protein>
    <submittedName>
        <fullName evidence="2">Pilus assembly protein</fullName>
    </submittedName>
</protein>